<evidence type="ECO:0000313" key="2">
    <source>
        <dbReference type="Proteomes" id="UP000004067"/>
    </source>
</evidence>
<name>F5RJ62_9FIRM</name>
<dbReference type="EMBL" id="AFHQ01000007">
    <property type="protein sequence ID" value="EGK62048.1"/>
    <property type="molecule type" value="Genomic_DNA"/>
</dbReference>
<dbReference type="RefSeq" id="WP_006305107.1">
    <property type="nucleotide sequence ID" value="NZ_GL892076.1"/>
</dbReference>
<dbReference type="eggNOG" id="ENOG502ZB95">
    <property type="taxonomic scope" value="Bacteria"/>
</dbReference>
<dbReference type="HOGENOM" id="CLU_082954_0_0_9"/>
<organism evidence="1 2">
    <name type="scientific">Centipeda periodontii DSM 2778</name>
    <dbReference type="NCBI Taxonomy" id="888060"/>
    <lineage>
        <taxon>Bacteria</taxon>
        <taxon>Bacillati</taxon>
        <taxon>Bacillota</taxon>
        <taxon>Negativicutes</taxon>
        <taxon>Selenomonadales</taxon>
        <taxon>Selenomonadaceae</taxon>
        <taxon>Centipeda</taxon>
    </lineage>
</organism>
<dbReference type="OrthoDB" id="2339732at2"/>
<dbReference type="AlphaFoldDB" id="F5RJ62"/>
<accession>F5RJ62</accession>
<evidence type="ECO:0000313" key="1">
    <source>
        <dbReference type="EMBL" id="EGK62048.1"/>
    </source>
</evidence>
<keyword evidence="2" id="KW-1185">Reference proteome</keyword>
<dbReference type="Proteomes" id="UP000004067">
    <property type="component" value="Unassembled WGS sequence"/>
</dbReference>
<comment type="caution">
    <text evidence="1">The sequence shown here is derived from an EMBL/GenBank/DDBJ whole genome shotgun (WGS) entry which is preliminary data.</text>
</comment>
<proteinExistence type="predicted"/>
<protein>
    <submittedName>
        <fullName evidence="1">Uncharacterized protein</fullName>
    </submittedName>
</protein>
<reference evidence="1 2" key="1">
    <citation type="submission" date="2011-04" db="EMBL/GenBank/DDBJ databases">
        <authorList>
            <person name="Muzny D."/>
            <person name="Qin X."/>
            <person name="Deng J."/>
            <person name="Jiang H."/>
            <person name="Liu Y."/>
            <person name="Qu J."/>
            <person name="Song X.-Z."/>
            <person name="Zhang L."/>
            <person name="Thornton R."/>
            <person name="Coyle M."/>
            <person name="Francisco L."/>
            <person name="Jackson L."/>
            <person name="Javaid M."/>
            <person name="Korchina V."/>
            <person name="Kovar C."/>
            <person name="Mata R."/>
            <person name="Mathew T."/>
            <person name="Ngo R."/>
            <person name="Nguyen L."/>
            <person name="Nguyen N."/>
            <person name="Okwuonu G."/>
            <person name="Ongeri F."/>
            <person name="Pham C."/>
            <person name="Simmons D."/>
            <person name="Wilczek-Boney K."/>
            <person name="Hale W."/>
            <person name="Jakkamsetti A."/>
            <person name="Pham P."/>
            <person name="Ruth R."/>
            <person name="San Lucas F."/>
            <person name="Warren J."/>
            <person name="Zhang J."/>
            <person name="Zhao Z."/>
            <person name="Zhou C."/>
            <person name="Zhu D."/>
            <person name="Lee S."/>
            <person name="Bess C."/>
            <person name="Blankenburg K."/>
            <person name="Forbes L."/>
            <person name="Fu Q."/>
            <person name="Gubbala S."/>
            <person name="Hirani K."/>
            <person name="Jayaseelan J.C."/>
            <person name="Lara F."/>
            <person name="Munidasa M."/>
            <person name="Palculict T."/>
            <person name="Patil S."/>
            <person name="Pu L.-L."/>
            <person name="Saada N."/>
            <person name="Tang L."/>
            <person name="Weissenberger G."/>
            <person name="Zhu Y."/>
            <person name="Hemphill L."/>
            <person name="Shang Y."/>
            <person name="Youmans B."/>
            <person name="Ayvaz T."/>
            <person name="Ross M."/>
            <person name="Santibanez J."/>
            <person name="Aqrawi P."/>
            <person name="Gross S."/>
            <person name="Joshi V."/>
            <person name="Fowler G."/>
            <person name="Nazareth L."/>
            <person name="Reid J."/>
            <person name="Worley K."/>
            <person name="Petrosino J."/>
            <person name="Highlander S."/>
            <person name="Gibbs R."/>
        </authorList>
    </citation>
    <scope>NUCLEOTIDE SEQUENCE [LARGE SCALE GENOMIC DNA]</scope>
    <source>
        <strain evidence="1 2">DSM 2778</strain>
    </source>
</reference>
<dbReference type="STRING" id="888060.HMPREF9081_0297"/>
<gene>
    <name evidence="1" type="ORF">HMPREF9081_0297</name>
</gene>
<sequence length="292" mass="33323">MEIKYKLYPYPVLSTYSDDYKTGEFSALIEPRKEGYDLKVDFTATLTNEALRALIRSEQAKYVYHMECAQTGFRKVFQTGKSIASDFLPDKQLSGKLQICPFVVAVKDIRRYSSSDFHEDYHGVSFDIEAGCVLATGQMATIYVAKDRDELEQVPSIFSIMRNPDESCRHMVVDYSGRKILIKLPLEDYYSYKQLSKMPQLETLLNALTIVPVLAHVLSELKRIPPLEREENDENLWYRILSKTLADKFDCEIASEEFEECDTLVLAQKLINDPASGAFRLLVSGLFGGDDE</sequence>